<proteinExistence type="predicted"/>
<dbReference type="SUPFAM" id="SSF109604">
    <property type="entry name" value="HD-domain/PDEase-like"/>
    <property type="match status" value="1"/>
</dbReference>
<dbReference type="EC" id="3.6.1.41" evidence="1"/>
<evidence type="ECO:0000256" key="3">
    <source>
        <dbReference type="ARBA" id="ARBA00022741"/>
    </source>
</evidence>
<dbReference type="Gene3D" id="1.10.3210.10">
    <property type="entry name" value="Hypothetical protein af1432"/>
    <property type="match status" value="1"/>
</dbReference>
<gene>
    <name evidence="8" type="ORF">BUFA31_14860</name>
</gene>
<evidence type="ECO:0000256" key="5">
    <source>
        <dbReference type="ARBA" id="ARBA00023004"/>
    </source>
</evidence>
<keyword evidence="2" id="KW-0479">Metal-binding</keyword>
<dbReference type="InterPro" id="IPR051094">
    <property type="entry name" value="Diverse_Catalytic_Enzymes"/>
</dbReference>
<feature type="domain" description="HD/PDEase" evidence="7">
    <location>
        <begin position="15"/>
        <end position="142"/>
    </location>
</feature>
<dbReference type="PANTHER" id="PTHR35795">
    <property type="entry name" value="SLR1885 PROTEIN"/>
    <property type="match status" value="1"/>
</dbReference>
<dbReference type="EMBL" id="BLYJ01000016">
    <property type="protein sequence ID" value="GFO88322.1"/>
    <property type="molecule type" value="Genomic_DNA"/>
</dbReference>
<protein>
    <recommendedName>
        <fullName evidence="1">bis(5'-nucleosyl)-tetraphosphatase (symmetrical)</fullName>
        <ecNumber evidence="1">3.6.1.41</ecNumber>
    </recommendedName>
</protein>
<dbReference type="InterPro" id="IPR006674">
    <property type="entry name" value="HD_domain"/>
</dbReference>
<dbReference type="SMART" id="SM00471">
    <property type="entry name" value="HDc"/>
    <property type="match status" value="1"/>
</dbReference>
<dbReference type="Pfam" id="PF01966">
    <property type="entry name" value="HD"/>
    <property type="match status" value="1"/>
</dbReference>
<sequence>MLCNEEMRKSILSRLQGYRYEHSLGVERAAIMLAEKYGEDPEKAGTAGILHDITKYLSPQEQLNLCEKYGIIPCTVEKSEPKMLHGKTAAAIARAEYHMPEDICDAIACHTTGKNHMTLLDKILYLADYIEETRDFPGVDKARELAQIDIDSALLYCYDQTLTELVARGKLIHSDTIAAYNDMIRQGVSWRDK</sequence>
<evidence type="ECO:0000256" key="4">
    <source>
        <dbReference type="ARBA" id="ARBA00022801"/>
    </source>
</evidence>
<evidence type="ECO:0000256" key="2">
    <source>
        <dbReference type="ARBA" id="ARBA00022723"/>
    </source>
</evidence>
<reference evidence="8 9" key="1">
    <citation type="submission" date="2020-06" db="EMBL/GenBank/DDBJ databases">
        <title>Characterization of fructooligosaccharide metabolism and fructooligosaccharide-degrading enzymes in human commensal butyrate producers.</title>
        <authorList>
            <person name="Tanno H."/>
            <person name="Fujii T."/>
            <person name="Hirano K."/>
            <person name="Maeno S."/>
            <person name="Tonozuka T."/>
            <person name="Sakamoto M."/>
            <person name="Ohkuma M."/>
            <person name="Tochio T."/>
            <person name="Endo A."/>
        </authorList>
    </citation>
    <scope>NUCLEOTIDE SEQUENCE [LARGE SCALE GENOMIC DNA]</scope>
    <source>
        <strain evidence="8 9">JCM 31056</strain>
    </source>
</reference>
<evidence type="ECO:0000259" key="7">
    <source>
        <dbReference type="SMART" id="SM00471"/>
    </source>
</evidence>
<evidence type="ECO:0000313" key="9">
    <source>
        <dbReference type="Proteomes" id="UP000620147"/>
    </source>
</evidence>
<evidence type="ECO:0000313" key="8">
    <source>
        <dbReference type="EMBL" id="GFO88322.1"/>
    </source>
</evidence>
<keyword evidence="5" id="KW-0408">Iron</keyword>
<dbReference type="Proteomes" id="UP000620147">
    <property type="component" value="Unassembled WGS sequence"/>
</dbReference>
<name>A0ABQ1E024_9FIRM</name>
<accession>A0ABQ1E024</accession>
<dbReference type="RefSeq" id="WP_118360399.1">
    <property type="nucleotide sequence ID" value="NZ_BLYJ01000016.1"/>
</dbReference>
<organism evidence="8 9">
    <name type="scientific">Butyricicoccus faecihominis</name>
    <dbReference type="NCBI Taxonomy" id="1712515"/>
    <lineage>
        <taxon>Bacteria</taxon>
        <taxon>Bacillati</taxon>
        <taxon>Bacillota</taxon>
        <taxon>Clostridia</taxon>
        <taxon>Eubacteriales</taxon>
        <taxon>Butyricicoccaceae</taxon>
        <taxon>Butyricicoccus</taxon>
    </lineage>
</organism>
<dbReference type="CDD" id="cd00077">
    <property type="entry name" value="HDc"/>
    <property type="match status" value="1"/>
</dbReference>
<dbReference type="NCBIfam" id="TIGR00488">
    <property type="entry name" value="bis(5'-nucleosyl)-tetraphosphatase (symmetrical) YqeK"/>
    <property type="match status" value="1"/>
</dbReference>
<comment type="caution">
    <text evidence="8">The sequence shown here is derived from an EMBL/GenBank/DDBJ whole genome shotgun (WGS) entry which is preliminary data.</text>
</comment>
<keyword evidence="4" id="KW-0378">Hydrolase</keyword>
<dbReference type="InterPro" id="IPR003607">
    <property type="entry name" value="HD/PDEase_dom"/>
</dbReference>
<dbReference type="InterPro" id="IPR006675">
    <property type="entry name" value="HDIG_dom"/>
</dbReference>
<evidence type="ECO:0000256" key="1">
    <source>
        <dbReference type="ARBA" id="ARBA00012506"/>
    </source>
</evidence>
<keyword evidence="9" id="KW-1185">Reference proteome</keyword>
<dbReference type="NCBIfam" id="TIGR00277">
    <property type="entry name" value="HDIG"/>
    <property type="match status" value="1"/>
</dbReference>
<keyword evidence="3" id="KW-0547">Nucleotide-binding</keyword>
<dbReference type="InterPro" id="IPR005249">
    <property type="entry name" value="YqeK"/>
</dbReference>
<comment type="catalytic activity">
    <reaction evidence="6">
        <text>P(1),P(4)-bis(5'-adenosyl) tetraphosphate + H2O = 2 ADP + 2 H(+)</text>
        <dbReference type="Rhea" id="RHEA:24252"/>
        <dbReference type="ChEBI" id="CHEBI:15377"/>
        <dbReference type="ChEBI" id="CHEBI:15378"/>
        <dbReference type="ChEBI" id="CHEBI:58141"/>
        <dbReference type="ChEBI" id="CHEBI:456216"/>
        <dbReference type="EC" id="3.6.1.41"/>
    </reaction>
</comment>
<evidence type="ECO:0000256" key="6">
    <source>
        <dbReference type="ARBA" id="ARBA00049417"/>
    </source>
</evidence>
<dbReference type="PANTHER" id="PTHR35795:SF1">
    <property type="entry name" value="BIS(5'-NUCLEOSYL)-TETRAPHOSPHATASE, SYMMETRICAL"/>
    <property type="match status" value="1"/>
</dbReference>